<sequence length="177" mass="20186">MFTPYYYLSQPQVLFIFIGYFVAFVYCDYYGSGFPANSPSLDPEPFVYKKIPIHYLSSTHGIGFAGYGGGDGPMRKYMGALSPYHHVGYPMPNYSYHHPKDLGSLITVIKVRQDGLVLLEDAKSSLVHLTTRLFQLVQWLLSLSGVTLISNLWVLSNLIHASWRHMRRVFLRVIDCN</sequence>
<proteinExistence type="predicted"/>
<feature type="transmembrane region" description="Helical" evidence="1">
    <location>
        <begin position="136"/>
        <end position="159"/>
    </location>
</feature>
<organism evidence="2 3">
    <name type="scientific">Tetranychus urticae</name>
    <name type="common">Two-spotted spider mite</name>
    <dbReference type="NCBI Taxonomy" id="32264"/>
    <lineage>
        <taxon>Eukaryota</taxon>
        <taxon>Metazoa</taxon>
        <taxon>Ecdysozoa</taxon>
        <taxon>Arthropoda</taxon>
        <taxon>Chelicerata</taxon>
        <taxon>Arachnida</taxon>
        <taxon>Acari</taxon>
        <taxon>Acariformes</taxon>
        <taxon>Trombidiformes</taxon>
        <taxon>Prostigmata</taxon>
        <taxon>Eleutherengona</taxon>
        <taxon>Raphignathae</taxon>
        <taxon>Tetranychoidea</taxon>
        <taxon>Tetranychidae</taxon>
        <taxon>Tetranychus</taxon>
    </lineage>
</organism>
<protein>
    <submittedName>
        <fullName evidence="2">Uncharacterized protein</fullName>
    </submittedName>
</protein>
<keyword evidence="1" id="KW-0812">Transmembrane</keyword>
<keyword evidence="1" id="KW-0472">Membrane</keyword>
<reference evidence="2" key="2">
    <citation type="submission" date="2015-06" db="UniProtKB">
        <authorList>
            <consortium name="EnsemblMetazoa"/>
        </authorList>
    </citation>
    <scope>IDENTIFICATION</scope>
</reference>
<reference evidence="3" key="1">
    <citation type="submission" date="2011-08" db="EMBL/GenBank/DDBJ databases">
        <authorList>
            <person name="Rombauts S."/>
        </authorList>
    </citation>
    <scope>NUCLEOTIDE SEQUENCE</scope>
    <source>
        <strain evidence="3">London</strain>
    </source>
</reference>
<keyword evidence="3" id="KW-1185">Reference proteome</keyword>
<dbReference type="HOGENOM" id="CLU_1857838_0_0_1"/>
<feature type="transmembrane region" description="Helical" evidence="1">
    <location>
        <begin position="12"/>
        <end position="31"/>
    </location>
</feature>
<evidence type="ECO:0000256" key="1">
    <source>
        <dbReference type="SAM" id="Phobius"/>
    </source>
</evidence>
<keyword evidence="1" id="KW-1133">Transmembrane helix</keyword>
<dbReference type="AlphaFoldDB" id="T1KDF7"/>
<dbReference type="EnsemblMetazoa" id="tetur09g02770.1">
    <property type="protein sequence ID" value="tetur09g02770.1"/>
    <property type="gene ID" value="tetur09g02770"/>
</dbReference>
<name>T1KDF7_TETUR</name>
<dbReference type="Proteomes" id="UP000015104">
    <property type="component" value="Unassembled WGS sequence"/>
</dbReference>
<dbReference type="EMBL" id="CAEY01002016">
    <property type="status" value="NOT_ANNOTATED_CDS"/>
    <property type="molecule type" value="Genomic_DNA"/>
</dbReference>
<evidence type="ECO:0000313" key="3">
    <source>
        <dbReference type="Proteomes" id="UP000015104"/>
    </source>
</evidence>
<evidence type="ECO:0000313" key="2">
    <source>
        <dbReference type="EnsemblMetazoa" id="tetur09g02770.1"/>
    </source>
</evidence>
<accession>T1KDF7</accession>